<sequence>MLGFVLYKVKAKQEKELKAKSFAPPYSPYPELYLLPVEENANSLCSRSLSSDTVLYNTDSQTCYPPRPIFAPGQTKEPTKFPLIKQGPQQYVLAQSLENESSFSSLEEREEDSLGCEDSMWTEAPKMCWNVEEEFVAKQHEMLPIKQTPNEMEKNEIKPCYKRNFTRDPGVPDMLEGPDTGLFHSQGRKSKLSLTLKPPRKKSGDEQVHVDRAETRVPILCDSAPSTLSQPQHVQKTTPKLSSNRDELLKEIRLVKEERKKLERTRHELLRKGKELLALNRHCRNQARDKWKRRYFDTKKATAPLEETLKSLRQELETFYNKLFQQLQARDGRNKQRRAGKLSSTKNDLIIQIMTESCEIDNLKKNIDDAKMKLDTEIKLRNQAATELQALKAELMQKKSQCSYAEHLKGSADLA</sequence>
<gene>
    <name evidence="1" type="ORF">PGIGA_G00028130</name>
</gene>
<proteinExistence type="predicted"/>
<keyword evidence="2" id="KW-1185">Reference proteome</keyword>
<evidence type="ECO:0000313" key="1">
    <source>
        <dbReference type="EMBL" id="MCI4383583.1"/>
    </source>
</evidence>
<reference evidence="1 2" key="1">
    <citation type="journal article" date="2022" name="bioRxiv">
        <title>An ancient truncated duplication of the anti-Mullerian hormone receptor type 2 gene is a potential conserved master sex determinant in the Pangasiidae catfish family.</title>
        <authorList>
            <person name="Wen M."/>
            <person name="Pan Q."/>
            <person name="Jouanno E."/>
            <person name="Montfort J."/>
            <person name="Zahm M."/>
            <person name="Cabau C."/>
            <person name="Klopp C."/>
            <person name="Iampietro C."/>
            <person name="Roques C."/>
            <person name="Bouchez O."/>
            <person name="Castinel A."/>
            <person name="Donnadieu C."/>
            <person name="Parrinello H."/>
            <person name="Poncet C."/>
            <person name="Belmonte E."/>
            <person name="Gautier V."/>
            <person name="Avarre J.-C."/>
            <person name="Dugue R."/>
            <person name="Gustiano R."/>
            <person name="Ha T.T.T."/>
            <person name="Campet M."/>
            <person name="Sriphairoj K."/>
            <person name="Ribolli J."/>
            <person name="de Almeida F.L."/>
            <person name="Desvignes T."/>
            <person name="Postlethwait J.H."/>
            <person name="Bucao C.F."/>
            <person name="Robinson-Rechavi M."/>
            <person name="Bobe J."/>
            <person name="Herpin A."/>
            <person name="Guiguen Y."/>
        </authorList>
    </citation>
    <scope>NUCLEOTIDE SEQUENCE [LARGE SCALE GENOMIC DNA]</scope>
    <source>
        <strain evidence="1">YG-Dec2019</strain>
    </source>
</reference>
<dbReference type="EMBL" id="CM040464">
    <property type="protein sequence ID" value="MCI4383583.1"/>
    <property type="molecule type" value="Genomic_DNA"/>
</dbReference>
<comment type="caution">
    <text evidence="1">The sequence shown here is derived from an EMBL/GenBank/DDBJ whole genome shotgun (WGS) entry which is preliminary data.</text>
</comment>
<evidence type="ECO:0000313" key="2">
    <source>
        <dbReference type="Proteomes" id="UP000829447"/>
    </source>
</evidence>
<dbReference type="Proteomes" id="UP000829447">
    <property type="component" value="Linkage Group LG11"/>
</dbReference>
<organism evidence="1 2">
    <name type="scientific">Pangasianodon gigas</name>
    <name type="common">Mekong giant catfish</name>
    <name type="synonym">Pangasius gigas</name>
    <dbReference type="NCBI Taxonomy" id="30993"/>
    <lineage>
        <taxon>Eukaryota</taxon>
        <taxon>Metazoa</taxon>
        <taxon>Chordata</taxon>
        <taxon>Craniata</taxon>
        <taxon>Vertebrata</taxon>
        <taxon>Euteleostomi</taxon>
        <taxon>Actinopterygii</taxon>
        <taxon>Neopterygii</taxon>
        <taxon>Teleostei</taxon>
        <taxon>Ostariophysi</taxon>
        <taxon>Siluriformes</taxon>
        <taxon>Pangasiidae</taxon>
        <taxon>Pangasianodon</taxon>
    </lineage>
</organism>
<name>A0ACC5WXZ9_PANGG</name>
<protein>
    <submittedName>
        <fullName evidence="1">Uncharacterized protein</fullName>
    </submittedName>
</protein>
<accession>A0ACC5WXZ9</accession>